<evidence type="ECO:0000313" key="5">
    <source>
        <dbReference type="Proteomes" id="UP000231962"/>
    </source>
</evidence>
<evidence type="ECO:0000313" key="6">
    <source>
        <dbReference type="Proteomes" id="UP000231990"/>
    </source>
</evidence>
<keyword evidence="2" id="KW-1133">Transmembrane helix</keyword>
<dbReference type="Proteomes" id="UP000231990">
    <property type="component" value="Unassembled WGS sequence"/>
</dbReference>
<comment type="caution">
    <text evidence="4">The sequence shown here is derived from an EMBL/GenBank/DDBJ whole genome shotgun (WGS) entry which is preliminary data.</text>
</comment>
<feature type="transmembrane region" description="Helical" evidence="2">
    <location>
        <begin position="38"/>
        <end position="56"/>
    </location>
</feature>
<sequence>MAPKDKQSELDSKKLDPADQPFSSRKGSDFRGKIRPIFLTRTFLVSICGFILFLLFHCKQASISEPLQFQKVPQAEFSPYQASIDGKLSENSLEYRFRLKVAENIKFRMEISTDHSGLVAYLVKKSWWMDERFPCIQKPMQGMIFCETEINPIRKGDYAIVLTKEHSPGIEPISYRVFSSIQRNGRGDPFVLLSWGEEIAE</sequence>
<dbReference type="Proteomes" id="UP000231962">
    <property type="component" value="Unassembled WGS sequence"/>
</dbReference>
<evidence type="ECO:0000313" key="4">
    <source>
        <dbReference type="EMBL" id="PJZ75024.1"/>
    </source>
</evidence>
<keyword evidence="5" id="KW-1185">Reference proteome</keyword>
<dbReference type="EMBL" id="NPDY01000001">
    <property type="protein sequence ID" value="PJZ71490.1"/>
    <property type="molecule type" value="Genomic_DNA"/>
</dbReference>
<feature type="compositionally biased region" description="Basic and acidic residues" evidence="1">
    <location>
        <begin position="1"/>
        <end position="17"/>
    </location>
</feature>
<evidence type="ECO:0000256" key="2">
    <source>
        <dbReference type="SAM" id="Phobius"/>
    </source>
</evidence>
<keyword evidence="2" id="KW-0812">Transmembrane</keyword>
<dbReference type="EMBL" id="NPDZ01000001">
    <property type="protein sequence ID" value="PJZ75024.1"/>
    <property type="molecule type" value="Genomic_DNA"/>
</dbReference>
<protein>
    <submittedName>
        <fullName evidence="4">Uncharacterized protein</fullName>
    </submittedName>
</protein>
<dbReference type="AlphaFoldDB" id="A0A2M9ZSM6"/>
<evidence type="ECO:0000313" key="3">
    <source>
        <dbReference type="EMBL" id="PJZ71490.1"/>
    </source>
</evidence>
<accession>A0A2M9ZSM6</accession>
<feature type="region of interest" description="Disordered" evidence="1">
    <location>
        <begin position="1"/>
        <end position="27"/>
    </location>
</feature>
<keyword evidence="2" id="KW-0472">Membrane</keyword>
<reference evidence="5 6" key="1">
    <citation type="submission" date="2017-07" db="EMBL/GenBank/DDBJ databases">
        <title>Leptospira spp. isolated from tropical soils.</title>
        <authorList>
            <person name="Thibeaux R."/>
            <person name="Iraola G."/>
            <person name="Ferres I."/>
            <person name="Bierque E."/>
            <person name="Girault D."/>
            <person name="Soupe-Gilbert M.-E."/>
            <person name="Picardeau M."/>
            <person name="Goarant C."/>
        </authorList>
    </citation>
    <scope>NUCLEOTIDE SEQUENCE [LARGE SCALE GENOMIC DNA]</scope>
    <source>
        <strain evidence="4 6">FH1-B-B1</strain>
        <strain evidence="3 5">FH1-B-C1</strain>
    </source>
</reference>
<proteinExistence type="predicted"/>
<evidence type="ECO:0000256" key="1">
    <source>
        <dbReference type="SAM" id="MobiDB-lite"/>
    </source>
</evidence>
<gene>
    <name evidence="3" type="ORF">CH360_03100</name>
    <name evidence="4" type="ORF">CH373_03105</name>
</gene>
<name>A0A2M9ZSM6_9LEPT</name>
<organism evidence="4 6">
    <name type="scientific">Leptospira perolatii</name>
    <dbReference type="NCBI Taxonomy" id="2023191"/>
    <lineage>
        <taxon>Bacteria</taxon>
        <taxon>Pseudomonadati</taxon>
        <taxon>Spirochaetota</taxon>
        <taxon>Spirochaetia</taxon>
        <taxon>Leptospirales</taxon>
        <taxon>Leptospiraceae</taxon>
        <taxon>Leptospira</taxon>
    </lineage>
</organism>